<comment type="caution">
    <text evidence="9">The sequence shown here is derived from an EMBL/GenBank/DDBJ whole genome shotgun (WGS) entry which is preliminary data.</text>
</comment>
<sequence length="1769" mass="195916">MASIASDDDGHSSATSPSSSSTTSDEHDTSPAEDFDPVPGTDANGRRSSVADVIDPVVAEEEESSSDYGLDVRKYSVFENEFDVVTIHGLHGHRETTWQARDESKRDTVLGLAGFQYEQSFRLMNYGYDAFKTLSKEGITKEASKLLRAVAGAREEKDKDSFRPIVFVCHDIGGTIVKQALYQSVMDPEYADIAESTKWIVFNPLRLVNFVIFIGYPHRWYSVLDMEEKIARLFFSGPKLPKGNSLLHVKSLARAVIECNLAFVESKILLNTEILSVRSTLTDLNECIFNEFDATLGTGFEFKYEFPQPHVALACAEQISEWKSIFEEFKDQLKLDQGVMERAEVSSYMNALVAQAPPVRPVVFNRYPRNPLANNQQYINWRASTDSNVLIIHAQRPKPGLSGSVFEEIVKNSSNGGIWSYFSFDEGDDRYKDTWAFLSAIAAQWVRAEEVLKSSFDFQNDMSRFLEQRTLGENDFLVLLSRIRYFYSSGEMVFVLDNVDECSDKLSSFWRLAAEMSESREKRWKFLIITKSIDSLDEWLKGSPTIVLEDEFSLEDVDPRVRDEIDYTLHQLNARYASTLPIGRYRDDLLRKCGNDIGLTRLLVQDVQNSPSLDTLTNALERLPEVSLGILFRKAMGAIPEAKRSLVARAITWLVFAFRPLSIGELRSVLDISEQTQDADGMGAMNALIGIPIFDFSNPHEVRFQHAELKNLILQCDSEEWYHVQANAHEMMAEVCLAFLGTTGAHDSLNTLCEVRHGILSTPCVGPRVDVATYAVCYWNRHYRLASNKSRLITQVVEFFKSKAAFRGWQMAHWFMSNPFSRVDRTYVCPLPLVASMGLEDVYERWIQDNNMSEAEQKLWLPYAVAEAARNRHGSLVLHLLRSVELDRATAEYVLDAACSGGDEDVLVKVVSHIGKTRVPSFTWPAFVVRRAAWNGHAKTVQALVDEGADINGSEGAPFGQCSLYLAARNGYAGVFKLLAMHDESLVTARDEYNNSVLNAAAQRGNADMVRLLLEKGAPPNADDSVALSSACSIGAHATVRVLLEHGAQTETRRDDDEMWPPLHTAIQEGAWRCVQELLLFKSDANHECSGGTPLMFAVKAKRLDMAKLLVEHGADVNKRHDEQTATALQMAVAQAGGLAMVEWLVGQGADVNLRTNESSPLFGACLAGDGDMVRLLLDKGARVNEVCNSVWTPLHGAYKSAAVTRLLVDQGASVDEVVGESGRSPLFLAAEWGQTDVVAVLAEHHADLNLPYRPAAAADDADVELLSGFTPLLAALKAGYGDTARVLLEAGADFSIKPTSGIHPVLYIYTTELLRMVLEFQPDLALTDRDNDTALNAALERDTVLLADVKLLVYAGSNIDTTNAAGLTPLHKAIDKDKLDIVRFLLKRGANANIPARNTDAPLHLACSKGSPAAVRLLVDAGANVNLIASYYGSPAQAACRRSLAVGLHREDAERTILDVLQCLISDTTSTFDVNATGGLHGSALAAASYYSTAPVLQFLLRLGATTDTCDQAGRYPIHLAAVGPTTANFAVLRDANANLYTRDNAGRTLVHFAVVSGNLDLLHCVLQATDGLLHEPDADGWTPLHYAARGTYHRFSDLVDQDMREQRKHEFVAFLIDQGADICALTVGPDGKQSSPLKLANYHGAKQETLHLLTPQNNVNNNSMAWDQISHQSKKAFDIWPYCYCDGCLYKVSGFRYKCRDCYNFDFCYKCYANRHVLHPHHEWNTMGQEFEDEPDAQPDSANQDPDTDDDHTDSDSDGSSSKESTT</sequence>
<feature type="compositionally biased region" description="Low complexity" evidence="7">
    <location>
        <begin position="1760"/>
        <end position="1769"/>
    </location>
</feature>
<evidence type="ECO:0000259" key="8">
    <source>
        <dbReference type="PROSITE" id="PS01357"/>
    </source>
</evidence>
<feature type="domain" description="ZZ-type" evidence="8">
    <location>
        <begin position="1687"/>
        <end position="1713"/>
    </location>
</feature>
<dbReference type="PANTHER" id="PTHR24198">
    <property type="entry name" value="ANKYRIN REPEAT AND PROTEIN KINASE DOMAIN-CONTAINING PROTEIN"/>
    <property type="match status" value="1"/>
</dbReference>
<keyword evidence="2" id="KW-0677">Repeat</keyword>
<feature type="repeat" description="ANK" evidence="6">
    <location>
        <begin position="1157"/>
        <end position="1189"/>
    </location>
</feature>
<dbReference type="SUPFAM" id="SSF57850">
    <property type="entry name" value="RING/U-box"/>
    <property type="match status" value="1"/>
</dbReference>
<evidence type="ECO:0000313" key="9">
    <source>
        <dbReference type="EMBL" id="KAF5845867.1"/>
    </source>
</evidence>
<evidence type="ECO:0000256" key="2">
    <source>
        <dbReference type="ARBA" id="ARBA00022737"/>
    </source>
</evidence>
<feature type="compositionally biased region" description="Acidic residues" evidence="7">
    <location>
        <begin position="1748"/>
        <end position="1759"/>
    </location>
</feature>
<dbReference type="Gene3D" id="3.40.50.1820">
    <property type="entry name" value="alpha/beta hydrolase"/>
    <property type="match status" value="1"/>
</dbReference>
<keyword evidence="4" id="KW-0862">Zinc</keyword>
<evidence type="ECO:0000256" key="1">
    <source>
        <dbReference type="ARBA" id="ARBA00022723"/>
    </source>
</evidence>
<keyword evidence="5 6" id="KW-0040">ANK repeat</keyword>
<dbReference type="InterPro" id="IPR029058">
    <property type="entry name" value="AB_hydrolase_fold"/>
</dbReference>
<evidence type="ECO:0000256" key="5">
    <source>
        <dbReference type="ARBA" id="ARBA00023043"/>
    </source>
</evidence>
<dbReference type="SMART" id="SM00248">
    <property type="entry name" value="ANK"/>
    <property type="match status" value="17"/>
</dbReference>
<dbReference type="PANTHER" id="PTHR24198:SF194">
    <property type="entry name" value="INVERSIN-A"/>
    <property type="match status" value="1"/>
</dbReference>
<feature type="repeat" description="ANK" evidence="6">
    <location>
        <begin position="1124"/>
        <end position="1157"/>
    </location>
</feature>
<proteinExistence type="predicted"/>
<evidence type="ECO:0000313" key="10">
    <source>
        <dbReference type="Proteomes" id="UP000624244"/>
    </source>
</evidence>
<dbReference type="Pfam" id="PF00023">
    <property type="entry name" value="Ank"/>
    <property type="match status" value="1"/>
</dbReference>
<keyword evidence="1" id="KW-0479">Metal-binding</keyword>
<dbReference type="InterPro" id="IPR043145">
    <property type="entry name" value="Znf_ZZ_sf"/>
</dbReference>
<feature type="repeat" description="ANK" evidence="6">
    <location>
        <begin position="1366"/>
        <end position="1398"/>
    </location>
</feature>
<dbReference type="InterPro" id="IPR002110">
    <property type="entry name" value="Ankyrin_rpt"/>
</dbReference>
<feature type="compositionally biased region" description="Low complexity" evidence="7">
    <location>
        <begin position="12"/>
        <end position="23"/>
    </location>
</feature>
<feature type="repeat" description="ANK" evidence="6">
    <location>
        <begin position="1090"/>
        <end position="1122"/>
    </location>
</feature>
<dbReference type="PROSITE" id="PS50088">
    <property type="entry name" value="ANK_REPEAT"/>
    <property type="match status" value="8"/>
</dbReference>
<dbReference type="GO" id="GO:0008270">
    <property type="term" value="F:zinc ion binding"/>
    <property type="evidence" value="ECO:0007669"/>
    <property type="project" value="UniProtKB-KW"/>
</dbReference>
<evidence type="ECO:0000256" key="7">
    <source>
        <dbReference type="SAM" id="MobiDB-lite"/>
    </source>
</evidence>
<feature type="repeat" description="ANK" evidence="6">
    <location>
        <begin position="1222"/>
        <end position="1254"/>
    </location>
</feature>
<organism evidence="9 10">
    <name type="scientific">Cochliobolus sativus</name>
    <name type="common">Common root rot and spot blotch fungus</name>
    <name type="synonym">Bipolaris sorokiniana</name>
    <dbReference type="NCBI Taxonomy" id="45130"/>
    <lineage>
        <taxon>Eukaryota</taxon>
        <taxon>Fungi</taxon>
        <taxon>Dikarya</taxon>
        <taxon>Ascomycota</taxon>
        <taxon>Pezizomycotina</taxon>
        <taxon>Dothideomycetes</taxon>
        <taxon>Pleosporomycetidae</taxon>
        <taxon>Pleosporales</taxon>
        <taxon>Pleosporineae</taxon>
        <taxon>Pleosporaceae</taxon>
        <taxon>Bipolaris</taxon>
    </lineage>
</organism>
<evidence type="ECO:0000256" key="3">
    <source>
        <dbReference type="ARBA" id="ARBA00022771"/>
    </source>
</evidence>
<name>A0A8H6DRZ8_COCSA</name>
<reference evidence="9" key="1">
    <citation type="submission" date="2019-11" db="EMBL/GenBank/DDBJ databases">
        <title>Bipolaris sorokiniana Genome sequencing.</title>
        <authorList>
            <person name="Wang H."/>
        </authorList>
    </citation>
    <scope>NUCLEOTIDE SEQUENCE</scope>
</reference>
<feature type="repeat" description="ANK" evidence="6">
    <location>
        <begin position="1268"/>
        <end position="1300"/>
    </location>
</feature>
<feature type="repeat" description="ANK" evidence="6">
    <location>
        <begin position="993"/>
        <end position="1025"/>
    </location>
</feature>
<keyword evidence="3" id="KW-0863">Zinc-finger</keyword>
<dbReference type="EMBL" id="WNKQ01000017">
    <property type="protein sequence ID" value="KAF5845867.1"/>
    <property type="molecule type" value="Genomic_DNA"/>
</dbReference>
<evidence type="ECO:0000256" key="4">
    <source>
        <dbReference type="ARBA" id="ARBA00022833"/>
    </source>
</evidence>
<dbReference type="Gene3D" id="3.30.60.90">
    <property type="match status" value="1"/>
</dbReference>
<dbReference type="InterPro" id="IPR000433">
    <property type="entry name" value="Znf_ZZ"/>
</dbReference>
<dbReference type="PROSITE" id="PS01357">
    <property type="entry name" value="ZF_ZZ_1"/>
    <property type="match status" value="1"/>
</dbReference>
<dbReference type="Gene3D" id="1.25.40.20">
    <property type="entry name" value="Ankyrin repeat-containing domain"/>
    <property type="match status" value="5"/>
</dbReference>
<dbReference type="CDD" id="cd02249">
    <property type="entry name" value="ZZ"/>
    <property type="match status" value="1"/>
</dbReference>
<gene>
    <name evidence="9" type="ORF">GGP41_008357</name>
</gene>
<dbReference type="Proteomes" id="UP000624244">
    <property type="component" value="Unassembled WGS sequence"/>
</dbReference>
<dbReference type="Pfam" id="PF24883">
    <property type="entry name" value="NPHP3_N"/>
    <property type="match status" value="1"/>
</dbReference>
<feature type="region of interest" description="Disordered" evidence="7">
    <location>
        <begin position="1730"/>
        <end position="1769"/>
    </location>
</feature>
<dbReference type="Pfam" id="PF12796">
    <property type="entry name" value="Ank_2"/>
    <property type="match status" value="4"/>
</dbReference>
<accession>A0A8H6DRZ8</accession>
<evidence type="ECO:0000256" key="6">
    <source>
        <dbReference type="PROSITE-ProRule" id="PRU00023"/>
    </source>
</evidence>
<protein>
    <recommendedName>
        <fullName evidence="8">ZZ-type domain-containing protein</fullName>
    </recommendedName>
</protein>
<dbReference type="PROSITE" id="PS50297">
    <property type="entry name" value="ANK_REP_REGION"/>
    <property type="match status" value="7"/>
</dbReference>
<feature type="repeat" description="ANK" evidence="6">
    <location>
        <begin position="1399"/>
        <end position="1431"/>
    </location>
</feature>
<dbReference type="SUPFAM" id="SSF48403">
    <property type="entry name" value="Ankyrin repeat"/>
    <property type="match status" value="3"/>
</dbReference>
<feature type="region of interest" description="Disordered" evidence="7">
    <location>
        <begin position="1"/>
        <end position="65"/>
    </location>
</feature>
<dbReference type="InterPro" id="IPR036770">
    <property type="entry name" value="Ankyrin_rpt-contain_sf"/>
</dbReference>
<dbReference type="InterPro" id="IPR056884">
    <property type="entry name" value="NPHP3-like_N"/>
</dbReference>